<gene>
    <name evidence="1" type="ORF">GNI_223930</name>
</gene>
<comment type="caution">
    <text evidence="1">The sequence shown here is derived from an EMBL/GenBank/DDBJ whole genome shotgun (WGS) entry which is preliminary data.</text>
</comment>
<dbReference type="VEuPathDB" id="CryptoDB:GNI_223930"/>
<protein>
    <submittedName>
        <fullName evidence="1">Uncharacterized protein</fullName>
    </submittedName>
</protein>
<evidence type="ECO:0000313" key="1">
    <source>
        <dbReference type="EMBL" id="EZG42798.1"/>
    </source>
</evidence>
<keyword evidence="2" id="KW-1185">Reference proteome</keyword>
<accession>A0A023AWJ0</accession>
<dbReference type="Proteomes" id="UP000019763">
    <property type="component" value="Unassembled WGS sequence"/>
</dbReference>
<dbReference type="AlphaFoldDB" id="A0A023AWJ0"/>
<proteinExistence type="predicted"/>
<dbReference type="EMBL" id="AFNH02001777">
    <property type="protein sequence ID" value="EZG42798.1"/>
    <property type="molecule type" value="Genomic_DNA"/>
</dbReference>
<organism evidence="1 2">
    <name type="scientific">Gregarina niphandrodes</name>
    <name type="common">Septate eugregarine</name>
    <dbReference type="NCBI Taxonomy" id="110365"/>
    <lineage>
        <taxon>Eukaryota</taxon>
        <taxon>Sar</taxon>
        <taxon>Alveolata</taxon>
        <taxon>Apicomplexa</taxon>
        <taxon>Conoidasida</taxon>
        <taxon>Gregarinasina</taxon>
        <taxon>Eugregarinorida</taxon>
        <taxon>Gregarinidae</taxon>
        <taxon>Gregarina</taxon>
    </lineage>
</organism>
<sequence>MRITKILHESQGTYLLESVWHKGLKRQVNRTQIRSFYPMPDPRFNEWYKTEVARDREYQTTGTAVEQQRRDRLEAAEQLGLRDDKGRFIGGDRALGVAVSRNTHDWLYPGNEMDDLIIPPDAIEETTEQLKKPVDDVRVETAMQTDSIEVEGKPKTRKRRRKDVNVILSMLPKLYPPEVTC</sequence>
<name>A0A023AWJ0_GRENI</name>
<evidence type="ECO:0000313" key="2">
    <source>
        <dbReference type="Proteomes" id="UP000019763"/>
    </source>
</evidence>
<dbReference type="RefSeq" id="XP_011133923.1">
    <property type="nucleotide sequence ID" value="XM_011135621.1"/>
</dbReference>
<dbReference type="GeneID" id="22916648"/>
<reference evidence="1" key="1">
    <citation type="submission" date="2013-12" db="EMBL/GenBank/DDBJ databases">
        <authorList>
            <person name="Omoto C.K."/>
            <person name="Sibley D."/>
            <person name="Venepally P."/>
            <person name="Hadjithomas M."/>
            <person name="Karamycheva S."/>
            <person name="Brunk B."/>
            <person name="Roos D."/>
            <person name="Caler E."/>
            <person name="Lorenzi H."/>
        </authorList>
    </citation>
    <scope>NUCLEOTIDE SEQUENCE</scope>
</reference>